<evidence type="ECO:0000313" key="5">
    <source>
        <dbReference type="Proteomes" id="UP000587942"/>
    </source>
</evidence>
<comment type="caution">
    <text evidence="4">The sequence shown here is derived from an EMBL/GenBank/DDBJ whole genome shotgun (WGS) entry which is preliminary data.</text>
</comment>
<keyword evidence="1 4" id="KW-0808">Transferase</keyword>
<proteinExistence type="predicted"/>
<dbReference type="EMBL" id="JAAVUM010000009">
    <property type="protein sequence ID" value="NKE06623.1"/>
    <property type="molecule type" value="Genomic_DNA"/>
</dbReference>
<reference evidence="4 5" key="1">
    <citation type="submission" date="2020-03" db="EMBL/GenBank/DDBJ databases">
        <authorList>
            <person name="Sun Q."/>
        </authorList>
    </citation>
    <scope>NUCLEOTIDE SEQUENCE [LARGE SCALE GENOMIC DNA]</scope>
    <source>
        <strain evidence="4 5">KACC 21451</strain>
    </source>
</reference>
<evidence type="ECO:0000256" key="1">
    <source>
        <dbReference type="ARBA" id="ARBA00022679"/>
    </source>
</evidence>
<dbReference type="InterPro" id="IPR016181">
    <property type="entry name" value="Acyl_CoA_acyltransferase"/>
</dbReference>
<dbReference type="SUPFAM" id="SSF55729">
    <property type="entry name" value="Acyl-CoA N-acyltransferases (Nat)"/>
    <property type="match status" value="1"/>
</dbReference>
<keyword evidence="2" id="KW-0012">Acyltransferase</keyword>
<evidence type="ECO:0000313" key="4">
    <source>
        <dbReference type="EMBL" id="NKE06623.1"/>
    </source>
</evidence>
<dbReference type="RefSeq" id="WP_167833029.1">
    <property type="nucleotide sequence ID" value="NZ_JAAVUM010000009.1"/>
</dbReference>
<feature type="domain" description="N-acetyltransferase" evidence="3">
    <location>
        <begin position="1"/>
        <end position="169"/>
    </location>
</feature>
<gene>
    <name evidence="4" type="ORF">GWK17_14285</name>
</gene>
<sequence length="170" mass="19671">MKIREMQYEEIGTVRNLRLESYQEYEQFVSKEHWEVLKNTLISDNDLKNNAKIYTAELDGQIVGSIVLFPPSIQAYDWNETIQDYPEIRMLSVNPMIRGKGIGKALVEHCLKVSKEENNSYIGLHTASFMKKALSLYESMGFERIPEQDLEPMNDGVIVKAYIMDLKKNS</sequence>
<dbReference type="PANTHER" id="PTHR43800">
    <property type="entry name" value="PEPTIDYL-LYSINE N-ACETYLTRANSFERASE YJAB"/>
    <property type="match status" value="1"/>
</dbReference>
<dbReference type="Proteomes" id="UP000587942">
    <property type="component" value="Unassembled WGS sequence"/>
</dbReference>
<name>A0A846TDL2_9BACI</name>
<dbReference type="Pfam" id="PF00583">
    <property type="entry name" value="Acetyltransf_1"/>
    <property type="match status" value="1"/>
</dbReference>
<dbReference type="GO" id="GO:0016747">
    <property type="term" value="F:acyltransferase activity, transferring groups other than amino-acyl groups"/>
    <property type="evidence" value="ECO:0007669"/>
    <property type="project" value="InterPro"/>
</dbReference>
<evidence type="ECO:0000256" key="2">
    <source>
        <dbReference type="ARBA" id="ARBA00023315"/>
    </source>
</evidence>
<dbReference type="InterPro" id="IPR000182">
    <property type="entry name" value="GNAT_dom"/>
</dbReference>
<dbReference type="PANTHER" id="PTHR43800:SF1">
    <property type="entry name" value="PEPTIDYL-LYSINE N-ACETYLTRANSFERASE YJAB"/>
    <property type="match status" value="1"/>
</dbReference>
<dbReference type="AlphaFoldDB" id="A0A846TDL2"/>
<evidence type="ECO:0000259" key="3">
    <source>
        <dbReference type="PROSITE" id="PS51186"/>
    </source>
</evidence>
<dbReference type="CDD" id="cd04301">
    <property type="entry name" value="NAT_SF"/>
    <property type="match status" value="1"/>
</dbReference>
<accession>A0A846TDL2</accession>
<dbReference type="PROSITE" id="PS51186">
    <property type="entry name" value="GNAT"/>
    <property type="match status" value="1"/>
</dbReference>
<organism evidence="4 5">
    <name type="scientific">Mesobacillus selenatarsenatis</name>
    <dbReference type="NCBI Taxonomy" id="388741"/>
    <lineage>
        <taxon>Bacteria</taxon>
        <taxon>Bacillati</taxon>
        <taxon>Bacillota</taxon>
        <taxon>Bacilli</taxon>
        <taxon>Bacillales</taxon>
        <taxon>Bacillaceae</taxon>
        <taxon>Mesobacillus</taxon>
    </lineage>
</organism>
<dbReference type="Gene3D" id="3.40.630.30">
    <property type="match status" value="1"/>
</dbReference>
<protein>
    <submittedName>
        <fullName evidence="4">GNAT family N-acetyltransferase</fullName>
    </submittedName>
</protein>